<keyword evidence="4" id="KW-0472">Membrane</keyword>
<gene>
    <name evidence="6" type="ORF">CWC39_09225</name>
</gene>
<evidence type="ECO:0000313" key="7">
    <source>
        <dbReference type="Proteomes" id="UP000251047"/>
    </source>
</evidence>
<evidence type="ECO:0000313" key="6">
    <source>
        <dbReference type="EMBL" id="RAV33301.1"/>
    </source>
</evidence>
<dbReference type="OrthoDB" id="9796554at2"/>
<dbReference type="PANTHER" id="PTHR42852">
    <property type="entry name" value="THIOL:DISULFIDE INTERCHANGE PROTEIN DSBE"/>
    <property type="match status" value="1"/>
</dbReference>
<evidence type="ECO:0000259" key="5">
    <source>
        <dbReference type="PROSITE" id="PS51352"/>
    </source>
</evidence>
<reference evidence="6 7" key="1">
    <citation type="journal article" date="2018" name="Syst. Appl. Microbiol.">
        <title>Corynebacterium heidelbergense sp. nov., isolated from the preen glands of Egyptian geese (Alopochen aegyptiacus).</title>
        <authorList>
            <person name="Braun M.S."/>
            <person name="Wang E."/>
            <person name="Zimmermann S."/>
            <person name="Wink M."/>
        </authorList>
    </citation>
    <scope>NUCLEOTIDE SEQUENCE [LARGE SCALE GENOMIC DNA]</scope>
    <source>
        <strain evidence="6 7">DSM 104638</strain>
    </source>
</reference>
<feature type="domain" description="Thioredoxin" evidence="5">
    <location>
        <begin position="85"/>
        <end position="243"/>
    </location>
</feature>
<dbReference type="InterPro" id="IPR013766">
    <property type="entry name" value="Thioredoxin_domain"/>
</dbReference>
<organism evidence="6 7">
    <name type="scientific">Corynebacterium heidelbergense</name>
    <dbReference type="NCBI Taxonomy" id="2055947"/>
    <lineage>
        <taxon>Bacteria</taxon>
        <taxon>Bacillati</taxon>
        <taxon>Actinomycetota</taxon>
        <taxon>Actinomycetes</taxon>
        <taxon>Mycobacteriales</taxon>
        <taxon>Corynebacteriaceae</taxon>
        <taxon>Corynebacterium</taxon>
    </lineage>
</organism>
<keyword evidence="4" id="KW-1133">Transmembrane helix</keyword>
<dbReference type="GO" id="GO:0016491">
    <property type="term" value="F:oxidoreductase activity"/>
    <property type="evidence" value="ECO:0007669"/>
    <property type="project" value="InterPro"/>
</dbReference>
<protein>
    <submittedName>
        <fullName evidence="6">TlpA family protein disulfide reductase</fullName>
    </submittedName>
</protein>
<keyword evidence="2" id="KW-0201">Cytochrome c-type biogenesis</keyword>
<comment type="subcellular location">
    <subcellularLocation>
        <location evidence="1">Cell envelope</location>
    </subcellularLocation>
</comment>
<dbReference type="InterPro" id="IPR013740">
    <property type="entry name" value="Redoxin"/>
</dbReference>
<dbReference type="InterPro" id="IPR036249">
    <property type="entry name" value="Thioredoxin-like_sf"/>
</dbReference>
<sequence length="243" mass="25504">MTKTSRAPEADRSRRIILVLTVVVGLAVAAIPLVAAWLGEQPDSPAAAPGVVGGSSSAVDATSTAQRTPDPAIPVLDTPIACPGVAPGAPDPDGPASTTVAVGLQKTSLPCLTDSGDNSARKTLSQHLVGKPTVLNVWAWWCGPCQKELPLVNTLAERHPEWNVVGLHADPAAEAGVQKMTDLHITHLASYQDAKKEFPRQASLPGVVPLTIVYRADGSEAKMEMRPFTSYEELEKAVQEALG</sequence>
<dbReference type="InterPro" id="IPR050553">
    <property type="entry name" value="Thioredoxin_ResA/DsbE_sf"/>
</dbReference>
<dbReference type="Gene3D" id="3.40.30.10">
    <property type="entry name" value="Glutaredoxin"/>
    <property type="match status" value="1"/>
</dbReference>
<comment type="caution">
    <text evidence="6">The sequence shown here is derived from an EMBL/GenBank/DDBJ whole genome shotgun (WGS) entry which is preliminary data.</text>
</comment>
<dbReference type="GO" id="GO:0030313">
    <property type="term" value="C:cell envelope"/>
    <property type="evidence" value="ECO:0007669"/>
    <property type="project" value="UniProtKB-SubCell"/>
</dbReference>
<feature type="compositionally biased region" description="Polar residues" evidence="3">
    <location>
        <begin position="54"/>
        <end position="67"/>
    </location>
</feature>
<feature type="transmembrane region" description="Helical" evidence="4">
    <location>
        <begin position="16"/>
        <end position="38"/>
    </location>
</feature>
<proteinExistence type="predicted"/>
<dbReference type="InterPro" id="IPR017937">
    <property type="entry name" value="Thioredoxin_CS"/>
</dbReference>
<evidence type="ECO:0000256" key="1">
    <source>
        <dbReference type="ARBA" id="ARBA00004196"/>
    </source>
</evidence>
<dbReference type="EMBL" id="PHQP01000092">
    <property type="protein sequence ID" value="RAV33301.1"/>
    <property type="molecule type" value="Genomic_DNA"/>
</dbReference>
<evidence type="ECO:0000256" key="4">
    <source>
        <dbReference type="SAM" id="Phobius"/>
    </source>
</evidence>
<feature type="region of interest" description="Disordered" evidence="3">
    <location>
        <begin position="46"/>
        <end position="77"/>
    </location>
</feature>
<dbReference type="PROSITE" id="PS51352">
    <property type="entry name" value="THIOREDOXIN_2"/>
    <property type="match status" value="1"/>
</dbReference>
<dbReference type="PROSITE" id="PS00194">
    <property type="entry name" value="THIOREDOXIN_1"/>
    <property type="match status" value="1"/>
</dbReference>
<evidence type="ECO:0000256" key="2">
    <source>
        <dbReference type="ARBA" id="ARBA00022748"/>
    </source>
</evidence>
<keyword evidence="4" id="KW-0812">Transmembrane</keyword>
<dbReference type="AlphaFoldDB" id="A0A364V9J7"/>
<name>A0A364V9J7_9CORY</name>
<dbReference type="Proteomes" id="UP000251047">
    <property type="component" value="Unassembled WGS sequence"/>
</dbReference>
<dbReference type="RefSeq" id="WP_112770184.1">
    <property type="nucleotide sequence ID" value="NZ_CP063191.1"/>
</dbReference>
<accession>A0A364V9J7</accession>
<evidence type="ECO:0000256" key="3">
    <source>
        <dbReference type="SAM" id="MobiDB-lite"/>
    </source>
</evidence>
<dbReference type="CDD" id="cd02966">
    <property type="entry name" value="TlpA_like_family"/>
    <property type="match status" value="1"/>
</dbReference>
<dbReference type="PANTHER" id="PTHR42852:SF17">
    <property type="entry name" value="THIOREDOXIN-LIKE PROTEIN HI_1115"/>
    <property type="match status" value="1"/>
</dbReference>
<dbReference type="Pfam" id="PF08534">
    <property type="entry name" value="Redoxin"/>
    <property type="match status" value="1"/>
</dbReference>
<dbReference type="SUPFAM" id="SSF52833">
    <property type="entry name" value="Thioredoxin-like"/>
    <property type="match status" value="1"/>
</dbReference>
<dbReference type="GO" id="GO:0017004">
    <property type="term" value="P:cytochrome complex assembly"/>
    <property type="evidence" value="ECO:0007669"/>
    <property type="project" value="UniProtKB-KW"/>
</dbReference>